<dbReference type="GO" id="GO:0016874">
    <property type="term" value="F:ligase activity"/>
    <property type="evidence" value="ECO:0007669"/>
    <property type="project" value="UniProtKB-KW"/>
</dbReference>
<accession>A0ABW1MUJ4</accession>
<dbReference type="InterPro" id="IPR050191">
    <property type="entry name" value="ATP-dep_DNA_ligase"/>
</dbReference>
<dbReference type="Pfam" id="PF04679">
    <property type="entry name" value="DNA_ligase_A_C"/>
    <property type="match status" value="1"/>
</dbReference>
<dbReference type="CDD" id="cd07971">
    <property type="entry name" value="OBF_DNA_ligase_LigD"/>
    <property type="match status" value="1"/>
</dbReference>
<dbReference type="CDD" id="cd07906">
    <property type="entry name" value="Adenylation_DNA_ligase_LigD_LigC"/>
    <property type="match status" value="1"/>
</dbReference>
<reference evidence="7" key="1">
    <citation type="journal article" date="2019" name="Int. J. Syst. Evol. Microbiol.">
        <title>The Global Catalogue of Microorganisms (GCM) 10K type strain sequencing project: providing services to taxonomists for standard genome sequencing and annotation.</title>
        <authorList>
            <consortium name="The Broad Institute Genomics Platform"/>
            <consortium name="The Broad Institute Genome Sequencing Center for Infectious Disease"/>
            <person name="Wu L."/>
            <person name="Ma J."/>
        </authorList>
    </citation>
    <scope>NUCLEOTIDE SEQUENCE [LARGE SCALE GENOMIC DNA]</scope>
    <source>
        <strain evidence="7">CGMCC 1.15180</strain>
    </source>
</reference>
<comment type="similarity">
    <text evidence="1">Belongs to the ATP-dependent DNA ligase family.</text>
</comment>
<proteinExistence type="inferred from homology"/>
<dbReference type="Gene3D" id="3.30.470.30">
    <property type="entry name" value="DNA ligase/mRNA capping enzyme"/>
    <property type="match status" value="1"/>
</dbReference>
<dbReference type="PROSITE" id="PS50160">
    <property type="entry name" value="DNA_LIGASE_A3"/>
    <property type="match status" value="1"/>
</dbReference>
<dbReference type="InterPro" id="IPR016059">
    <property type="entry name" value="DNA_ligase_ATP-dep_CS"/>
</dbReference>
<dbReference type="Pfam" id="PF01068">
    <property type="entry name" value="DNA_ligase_A_M"/>
    <property type="match status" value="1"/>
</dbReference>
<dbReference type="Gene3D" id="2.40.50.140">
    <property type="entry name" value="Nucleic acid-binding proteins"/>
    <property type="match status" value="1"/>
</dbReference>
<evidence type="ECO:0000256" key="4">
    <source>
        <dbReference type="ARBA" id="ARBA00034003"/>
    </source>
</evidence>
<evidence type="ECO:0000256" key="1">
    <source>
        <dbReference type="ARBA" id="ARBA00007572"/>
    </source>
</evidence>
<dbReference type="InterPro" id="IPR012310">
    <property type="entry name" value="DNA_ligase_ATP-dep_cent"/>
</dbReference>
<dbReference type="PROSITE" id="PS00697">
    <property type="entry name" value="DNA_LIGASE_A1"/>
    <property type="match status" value="1"/>
</dbReference>
<comment type="caution">
    <text evidence="6">The sequence shown here is derived from an EMBL/GenBank/DDBJ whole genome shotgun (WGS) entry which is preliminary data.</text>
</comment>
<protein>
    <recommendedName>
        <fullName evidence="2">DNA ligase (ATP)</fullName>
        <ecNumber evidence="2">6.5.1.1</ecNumber>
    </recommendedName>
</protein>
<evidence type="ECO:0000313" key="7">
    <source>
        <dbReference type="Proteomes" id="UP001596139"/>
    </source>
</evidence>
<dbReference type="EC" id="6.5.1.1" evidence="2"/>
<gene>
    <name evidence="6" type="primary">ligD</name>
    <name evidence="6" type="ORF">ACFP4F_30115</name>
</gene>
<evidence type="ECO:0000313" key="6">
    <source>
        <dbReference type="EMBL" id="MFC6066772.1"/>
    </source>
</evidence>
<dbReference type="SUPFAM" id="SSF56091">
    <property type="entry name" value="DNA ligase/mRNA capping enzyme, catalytic domain"/>
    <property type="match status" value="1"/>
</dbReference>
<dbReference type="InterPro" id="IPR012309">
    <property type="entry name" value="DNA_ligase_ATP-dep_C"/>
</dbReference>
<dbReference type="Proteomes" id="UP001596139">
    <property type="component" value="Unassembled WGS sequence"/>
</dbReference>
<dbReference type="InterPro" id="IPR014146">
    <property type="entry name" value="LigD_ligase_dom"/>
</dbReference>
<sequence length="327" mass="35413">MAPPAPRPADPPDLSALRPMLATPGPLPADGADPAWAYEVKWDGVRCLAHVPGDGSVRLVTRAGNDATRTYPELVALGDALRGRSAVLDGEVVVLDADGRPDFGRLQRRMNVADARRTARLLTDHPVHLVLFDVLYLDGRPLLDAPYEERREALAGLELAAPEWSAPGHVVGKGAEVWETTLRNGLEGVLAKRLGSVYTPGVRSADWRKTKHVRTLDIVIGGWWEGRGGIAGLPGSVLAGIEEAGGVLRYAGSVGSGLSERERQELARYFEILARDTSPFAGPVEVPGARWVEPRLVAEVGYSGWTAAGRLRHPTWHRLRPDLTRLD</sequence>
<dbReference type="PANTHER" id="PTHR45674:SF4">
    <property type="entry name" value="DNA LIGASE 1"/>
    <property type="match status" value="1"/>
</dbReference>
<dbReference type="InterPro" id="IPR012340">
    <property type="entry name" value="NA-bd_OB-fold"/>
</dbReference>
<evidence type="ECO:0000256" key="3">
    <source>
        <dbReference type="ARBA" id="ARBA00022598"/>
    </source>
</evidence>
<dbReference type="EMBL" id="JBHSPX010000008">
    <property type="protein sequence ID" value="MFC6066772.1"/>
    <property type="molecule type" value="Genomic_DNA"/>
</dbReference>
<evidence type="ECO:0000259" key="5">
    <source>
        <dbReference type="PROSITE" id="PS50160"/>
    </source>
</evidence>
<dbReference type="Gene3D" id="3.30.1490.70">
    <property type="match status" value="1"/>
</dbReference>
<organism evidence="6 7">
    <name type="scientific">Streptomyces ochraceiscleroticus</name>
    <dbReference type="NCBI Taxonomy" id="47761"/>
    <lineage>
        <taxon>Bacteria</taxon>
        <taxon>Bacillati</taxon>
        <taxon>Actinomycetota</taxon>
        <taxon>Actinomycetes</taxon>
        <taxon>Kitasatosporales</taxon>
        <taxon>Streptomycetaceae</taxon>
        <taxon>Streptomyces</taxon>
    </lineage>
</organism>
<name>A0ABW1MUJ4_9ACTN</name>
<comment type="catalytic activity">
    <reaction evidence="4">
        <text>ATP + (deoxyribonucleotide)n-3'-hydroxyl + 5'-phospho-(deoxyribonucleotide)m = (deoxyribonucleotide)n+m + AMP + diphosphate.</text>
        <dbReference type="EC" id="6.5.1.1"/>
    </reaction>
</comment>
<feature type="domain" description="ATP-dependent DNA ligase family profile" evidence="5">
    <location>
        <begin position="127"/>
        <end position="243"/>
    </location>
</feature>
<dbReference type="PANTHER" id="PTHR45674">
    <property type="entry name" value="DNA LIGASE 1/3 FAMILY MEMBER"/>
    <property type="match status" value="1"/>
</dbReference>
<dbReference type="NCBIfam" id="TIGR02779">
    <property type="entry name" value="NHEJ_ligase_lig"/>
    <property type="match status" value="1"/>
</dbReference>
<dbReference type="RefSeq" id="WP_031060736.1">
    <property type="nucleotide sequence ID" value="NZ_JBHSPX010000008.1"/>
</dbReference>
<dbReference type="SUPFAM" id="SSF50249">
    <property type="entry name" value="Nucleic acid-binding proteins"/>
    <property type="match status" value="1"/>
</dbReference>
<keyword evidence="7" id="KW-1185">Reference proteome</keyword>
<evidence type="ECO:0000256" key="2">
    <source>
        <dbReference type="ARBA" id="ARBA00012727"/>
    </source>
</evidence>
<keyword evidence="3 6" id="KW-0436">Ligase</keyword>